<accession>A0A377UZ60</accession>
<sequence length="87" mass="9348">MAERLLTLGWRGGLELLPALLLLRCAVLLVAPGGFSTLLLLRRGGFQLRFCRLATLLLGRRAVVTAVITALGGLLQLRRGRLTLGVA</sequence>
<gene>
    <name evidence="2" type="ORF">NCTC13443_01719</name>
</gene>
<keyword evidence="1" id="KW-0812">Transmembrane</keyword>
<dbReference type="Proteomes" id="UP000255518">
    <property type="component" value="Unassembled WGS sequence"/>
</dbReference>
<dbReference type="AlphaFoldDB" id="A0A377UZ60"/>
<keyword evidence="1" id="KW-1133">Transmembrane helix</keyword>
<evidence type="ECO:0000313" key="3">
    <source>
        <dbReference type="Proteomes" id="UP000255518"/>
    </source>
</evidence>
<name>A0A377UZ60_KLEPN</name>
<evidence type="ECO:0000313" key="2">
    <source>
        <dbReference type="EMBL" id="STT01402.1"/>
    </source>
</evidence>
<reference evidence="2 3" key="1">
    <citation type="submission" date="2018-06" db="EMBL/GenBank/DDBJ databases">
        <authorList>
            <consortium name="Pathogen Informatics"/>
            <person name="Doyle S."/>
        </authorList>
    </citation>
    <scope>NUCLEOTIDE SEQUENCE [LARGE SCALE GENOMIC DNA]</scope>
    <source>
        <strain evidence="2 3">NCTC13443</strain>
    </source>
</reference>
<feature type="transmembrane region" description="Helical" evidence="1">
    <location>
        <begin position="20"/>
        <end position="41"/>
    </location>
</feature>
<organism evidence="2 3">
    <name type="scientific">Klebsiella pneumoniae</name>
    <dbReference type="NCBI Taxonomy" id="573"/>
    <lineage>
        <taxon>Bacteria</taxon>
        <taxon>Pseudomonadati</taxon>
        <taxon>Pseudomonadota</taxon>
        <taxon>Gammaproteobacteria</taxon>
        <taxon>Enterobacterales</taxon>
        <taxon>Enterobacteriaceae</taxon>
        <taxon>Klebsiella/Raoultella group</taxon>
        <taxon>Klebsiella</taxon>
        <taxon>Klebsiella pneumoniae complex</taxon>
    </lineage>
</organism>
<protein>
    <submittedName>
        <fullName evidence="2">Uncharacterized protein</fullName>
    </submittedName>
</protein>
<dbReference type="EMBL" id="UGKT01000001">
    <property type="protein sequence ID" value="STT01402.1"/>
    <property type="molecule type" value="Genomic_DNA"/>
</dbReference>
<keyword evidence="1" id="KW-0472">Membrane</keyword>
<evidence type="ECO:0000256" key="1">
    <source>
        <dbReference type="SAM" id="Phobius"/>
    </source>
</evidence>
<proteinExistence type="predicted"/>